<dbReference type="InterPro" id="IPR006683">
    <property type="entry name" value="Thioestr_dom"/>
</dbReference>
<dbReference type="InterPro" id="IPR029069">
    <property type="entry name" value="HotDog_dom_sf"/>
</dbReference>
<dbReference type="CDD" id="cd03443">
    <property type="entry name" value="PaaI_thioesterase"/>
    <property type="match status" value="1"/>
</dbReference>
<accession>A0ABT2YGC6</accession>
<reference evidence="3 4" key="1">
    <citation type="submission" date="2021-11" db="EMBL/GenBank/DDBJ databases">
        <authorList>
            <person name="Liang Q."/>
            <person name="Mou H."/>
            <person name="Liu Z."/>
        </authorList>
    </citation>
    <scope>NUCLEOTIDE SEQUENCE [LARGE SCALE GENOMIC DNA]</scope>
    <source>
        <strain evidence="3 4">CHU3</strain>
    </source>
</reference>
<protein>
    <submittedName>
        <fullName evidence="3">PaaI family thioesterase</fullName>
    </submittedName>
</protein>
<feature type="domain" description="Thioesterase" evidence="2">
    <location>
        <begin position="50"/>
        <end position="128"/>
    </location>
</feature>
<gene>
    <name evidence="3" type="ORF">LNV07_13510</name>
</gene>
<evidence type="ECO:0000313" key="3">
    <source>
        <dbReference type="EMBL" id="MCV2369098.1"/>
    </source>
</evidence>
<dbReference type="InterPro" id="IPR052723">
    <property type="entry name" value="Acyl-CoA_thioesterase_PaaI"/>
</dbReference>
<evidence type="ECO:0000313" key="4">
    <source>
        <dbReference type="Proteomes" id="UP001209701"/>
    </source>
</evidence>
<dbReference type="Pfam" id="PF03061">
    <property type="entry name" value="4HBT"/>
    <property type="match status" value="1"/>
</dbReference>
<dbReference type="SUPFAM" id="SSF54637">
    <property type="entry name" value="Thioesterase/thiol ester dehydrase-isomerase"/>
    <property type="match status" value="1"/>
</dbReference>
<dbReference type="PANTHER" id="PTHR42856:SF1">
    <property type="entry name" value="ACYL-COENZYME A THIOESTERASE PAAI"/>
    <property type="match status" value="1"/>
</dbReference>
<sequence>MPNSKPPSNLKFPVHIPFVEKLGLELHSMGHGQAELRVDLKEGHLNSWEVAHGGVLMTMLDVAMAHAARSVHMSEAGMGPGVVTIEMKTSFMRPGEGELRAVGKLLHGTVTMAFCEGSIFGEDGKLCAHATATFKYLRALPARGREIKTLQRGGPVDADAQGAGQAD</sequence>
<dbReference type="InterPro" id="IPR003736">
    <property type="entry name" value="PAAI_dom"/>
</dbReference>
<keyword evidence="4" id="KW-1185">Reference proteome</keyword>
<organism evidence="3 4">
    <name type="scientific">Roseateles oligotrophus</name>
    <dbReference type="NCBI Taxonomy" id="1769250"/>
    <lineage>
        <taxon>Bacteria</taxon>
        <taxon>Pseudomonadati</taxon>
        <taxon>Pseudomonadota</taxon>
        <taxon>Betaproteobacteria</taxon>
        <taxon>Burkholderiales</taxon>
        <taxon>Sphaerotilaceae</taxon>
        <taxon>Roseateles</taxon>
    </lineage>
</organism>
<proteinExistence type="predicted"/>
<name>A0ABT2YGC6_9BURK</name>
<dbReference type="PANTHER" id="PTHR42856">
    <property type="entry name" value="ACYL-COENZYME A THIOESTERASE PAAI"/>
    <property type="match status" value="1"/>
</dbReference>
<dbReference type="EMBL" id="JAJIRN010000006">
    <property type="protein sequence ID" value="MCV2369098.1"/>
    <property type="molecule type" value="Genomic_DNA"/>
</dbReference>
<evidence type="ECO:0000256" key="1">
    <source>
        <dbReference type="ARBA" id="ARBA00022801"/>
    </source>
</evidence>
<dbReference type="Gene3D" id="3.10.129.10">
    <property type="entry name" value="Hotdog Thioesterase"/>
    <property type="match status" value="1"/>
</dbReference>
<keyword evidence="1" id="KW-0378">Hydrolase</keyword>
<evidence type="ECO:0000259" key="2">
    <source>
        <dbReference type="Pfam" id="PF03061"/>
    </source>
</evidence>
<comment type="caution">
    <text evidence="3">The sequence shown here is derived from an EMBL/GenBank/DDBJ whole genome shotgun (WGS) entry which is preliminary data.</text>
</comment>
<dbReference type="Proteomes" id="UP001209701">
    <property type="component" value="Unassembled WGS sequence"/>
</dbReference>
<dbReference type="RefSeq" id="WP_263571697.1">
    <property type="nucleotide sequence ID" value="NZ_JAJIRN010000006.1"/>
</dbReference>
<dbReference type="NCBIfam" id="TIGR00369">
    <property type="entry name" value="unchar_dom_1"/>
    <property type="match status" value="1"/>
</dbReference>